<evidence type="ECO:0000313" key="1">
    <source>
        <dbReference type="EMBL" id="KAI3747214.1"/>
    </source>
</evidence>
<comment type="caution">
    <text evidence="1">The sequence shown here is derived from an EMBL/GenBank/DDBJ whole genome shotgun (WGS) entry which is preliminary data.</text>
</comment>
<evidence type="ECO:0000313" key="2">
    <source>
        <dbReference type="Proteomes" id="UP001055879"/>
    </source>
</evidence>
<proteinExistence type="predicted"/>
<dbReference type="EMBL" id="CM042049">
    <property type="protein sequence ID" value="KAI3747214.1"/>
    <property type="molecule type" value="Genomic_DNA"/>
</dbReference>
<protein>
    <submittedName>
        <fullName evidence="1">Uncharacterized protein</fullName>
    </submittedName>
</protein>
<accession>A0ACB9DKN9</accession>
<reference evidence="1 2" key="2">
    <citation type="journal article" date="2022" name="Mol. Ecol. Resour.">
        <title>The genomes of chicory, endive, great burdock and yacon provide insights into Asteraceae paleo-polyploidization history and plant inulin production.</title>
        <authorList>
            <person name="Fan W."/>
            <person name="Wang S."/>
            <person name="Wang H."/>
            <person name="Wang A."/>
            <person name="Jiang F."/>
            <person name="Liu H."/>
            <person name="Zhao H."/>
            <person name="Xu D."/>
            <person name="Zhang Y."/>
        </authorList>
    </citation>
    <scope>NUCLEOTIDE SEQUENCE [LARGE SCALE GENOMIC DNA]</scope>
    <source>
        <strain evidence="2">cv. Niubang</strain>
    </source>
</reference>
<name>A0ACB9DKN9_ARCLA</name>
<organism evidence="1 2">
    <name type="scientific">Arctium lappa</name>
    <name type="common">Greater burdock</name>
    <name type="synonym">Lappa major</name>
    <dbReference type="NCBI Taxonomy" id="4217"/>
    <lineage>
        <taxon>Eukaryota</taxon>
        <taxon>Viridiplantae</taxon>
        <taxon>Streptophyta</taxon>
        <taxon>Embryophyta</taxon>
        <taxon>Tracheophyta</taxon>
        <taxon>Spermatophyta</taxon>
        <taxon>Magnoliopsida</taxon>
        <taxon>eudicotyledons</taxon>
        <taxon>Gunneridae</taxon>
        <taxon>Pentapetalae</taxon>
        <taxon>asterids</taxon>
        <taxon>campanulids</taxon>
        <taxon>Asterales</taxon>
        <taxon>Asteraceae</taxon>
        <taxon>Carduoideae</taxon>
        <taxon>Cardueae</taxon>
        <taxon>Arctiinae</taxon>
        <taxon>Arctium</taxon>
    </lineage>
</organism>
<sequence>MLNNSTNSEGLDDVDGGTDVDNCSSLVRTVAEVSFGTTGPRFTPFCCKEGWTVPWTARRLQPRHCIGLFEADGPVQFCSGILSAVVLVSLYSRDDGFMALG</sequence>
<gene>
    <name evidence="1" type="ORF">L6452_09665</name>
</gene>
<keyword evidence="2" id="KW-1185">Reference proteome</keyword>
<reference evidence="2" key="1">
    <citation type="journal article" date="2022" name="Mol. Ecol. Resour.">
        <title>The genomes of chicory, endive, great burdock and yacon provide insights into Asteraceae palaeo-polyploidization history and plant inulin production.</title>
        <authorList>
            <person name="Fan W."/>
            <person name="Wang S."/>
            <person name="Wang H."/>
            <person name="Wang A."/>
            <person name="Jiang F."/>
            <person name="Liu H."/>
            <person name="Zhao H."/>
            <person name="Xu D."/>
            <person name="Zhang Y."/>
        </authorList>
    </citation>
    <scope>NUCLEOTIDE SEQUENCE [LARGE SCALE GENOMIC DNA]</scope>
    <source>
        <strain evidence="2">cv. Niubang</strain>
    </source>
</reference>
<dbReference type="Proteomes" id="UP001055879">
    <property type="component" value="Linkage Group LG03"/>
</dbReference>